<protein>
    <submittedName>
        <fullName evidence="2">Uncharacterized protein</fullName>
    </submittedName>
</protein>
<feature type="compositionally biased region" description="Acidic residues" evidence="1">
    <location>
        <begin position="45"/>
        <end position="84"/>
    </location>
</feature>
<keyword evidence="3" id="KW-1185">Reference proteome</keyword>
<sequence length="129" mass="14150">MDLITCNGASKVMLLFANGGKPNGKRRQHTFAIADCTSEEVVGNEQEEVVGNEQEEVVGNEQEEAADDVDDEETVEETNDEEDEEHGKSTFVSRNFNALSCGNPRVNQGVAIHQMDFETTLGRCSLLLS</sequence>
<evidence type="ECO:0000256" key="1">
    <source>
        <dbReference type="SAM" id="MobiDB-lite"/>
    </source>
</evidence>
<proteinExistence type="predicted"/>
<accession>A0AAD8LJC6</accession>
<evidence type="ECO:0000313" key="3">
    <source>
        <dbReference type="Proteomes" id="UP001229421"/>
    </source>
</evidence>
<feature type="region of interest" description="Disordered" evidence="1">
    <location>
        <begin position="42"/>
        <end position="91"/>
    </location>
</feature>
<reference evidence="2" key="1">
    <citation type="journal article" date="2023" name="bioRxiv">
        <title>Improved chromosome-level genome assembly for marigold (Tagetes erecta).</title>
        <authorList>
            <person name="Jiang F."/>
            <person name="Yuan L."/>
            <person name="Wang S."/>
            <person name="Wang H."/>
            <person name="Xu D."/>
            <person name="Wang A."/>
            <person name="Fan W."/>
        </authorList>
    </citation>
    <scope>NUCLEOTIDE SEQUENCE</scope>
    <source>
        <strain evidence="2">WSJ</strain>
        <tissue evidence="2">Leaf</tissue>
    </source>
</reference>
<gene>
    <name evidence="2" type="ORF">QVD17_06432</name>
</gene>
<name>A0AAD8LJC6_TARER</name>
<dbReference type="AlphaFoldDB" id="A0AAD8LJC6"/>
<comment type="caution">
    <text evidence="2">The sequence shown here is derived from an EMBL/GenBank/DDBJ whole genome shotgun (WGS) entry which is preliminary data.</text>
</comment>
<organism evidence="2 3">
    <name type="scientific">Tagetes erecta</name>
    <name type="common">African marigold</name>
    <dbReference type="NCBI Taxonomy" id="13708"/>
    <lineage>
        <taxon>Eukaryota</taxon>
        <taxon>Viridiplantae</taxon>
        <taxon>Streptophyta</taxon>
        <taxon>Embryophyta</taxon>
        <taxon>Tracheophyta</taxon>
        <taxon>Spermatophyta</taxon>
        <taxon>Magnoliopsida</taxon>
        <taxon>eudicotyledons</taxon>
        <taxon>Gunneridae</taxon>
        <taxon>Pentapetalae</taxon>
        <taxon>asterids</taxon>
        <taxon>campanulids</taxon>
        <taxon>Asterales</taxon>
        <taxon>Asteraceae</taxon>
        <taxon>Asteroideae</taxon>
        <taxon>Heliantheae alliance</taxon>
        <taxon>Tageteae</taxon>
        <taxon>Tagetes</taxon>
    </lineage>
</organism>
<dbReference type="EMBL" id="JAUHHV010000001">
    <property type="protein sequence ID" value="KAK1440603.1"/>
    <property type="molecule type" value="Genomic_DNA"/>
</dbReference>
<evidence type="ECO:0000313" key="2">
    <source>
        <dbReference type="EMBL" id="KAK1440603.1"/>
    </source>
</evidence>
<dbReference type="Proteomes" id="UP001229421">
    <property type="component" value="Unassembled WGS sequence"/>
</dbReference>